<protein>
    <recommendedName>
        <fullName evidence="1">Protein TonB</fullName>
    </recommendedName>
</protein>
<dbReference type="Proteomes" id="UP000217182">
    <property type="component" value="Chromosome"/>
</dbReference>
<dbReference type="SUPFAM" id="SSF74653">
    <property type="entry name" value="TolA/TonB C-terminal domain"/>
    <property type="match status" value="1"/>
</dbReference>
<feature type="compositionally biased region" description="Low complexity" evidence="2">
    <location>
        <begin position="156"/>
        <end position="180"/>
    </location>
</feature>
<keyword evidence="1" id="KW-1133">Transmembrane helix</keyword>
<keyword evidence="1" id="KW-0813">Transport</keyword>
<keyword evidence="5" id="KW-1185">Reference proteome</keyword>
<keyword evidence="1" id="KW-0472">Membrane</keyword>
<dbReference type="AlphaFoldDB" id="A0A250B4K6"/>
<dbReference type="GO" id="GO:0031992">
    <property type="term" value="F:energy transducer activity"/>
    <property type="evidence" value="ECO:0007669"/>
    <property type="project" value="InterPro"/>
</dbReference>
<dbReference type="InterPro" id="IPR003538">
    <property type="entry name" value="TonB"/>
</dbReference>
<feature type="compositionally biased region" description="Polar residues" evidence="2">
    <location>
        <begin position="181"/>
        <end position="191"/>
    </location>
</feature>
<dbReference type="InterPro" id="IPR037682">
    <property type="entry name" value="TonB_C"/>
</dbReference>
<dbReference type="PANTHER" id="PTHR33446:SF2">
    <property type="entry name" value="PROTEIN TONB"/>
    <property type="match status" value="1"/>
</dbReference>
<gene>
    <name evidence="4" type="ORF">AWC35_18155</name>
</gene>
<sequence>MSACYFPDATVNTAPAWRARIIAGAVALAAHLLLAAFLLQHWQMKTPPAPVVRHLHTTLITLPAAEPAAVAQPAPQPTPEAPPAPAPTPAPPPPAEPPAVSKPQLATPPKQDKAQLARQQQARERKAEQTQRRQQEKQQQQQALAQQRADDEQRRQAALQSQATARAAQNARQAAEAESNGRQYQPISKQTPDYPEKALSRKIEGNCTVVYRVNRRGEVEDPQAQSDCNPLFVRTSINAAKTFRYQPRVINGQPVDVPQVKNTFHYRIQ</sequence>
<keyword evidence="1" id="KW-0653">Protein transport</keyword>
<reference evidence="4 5" key="1">
    <citation type="submission" date="2016-01" db="EMBL/GenBank/DDBJ databases">
        <authorList>
            <person name="Oliw E.H."/>
        </authorList>
    </citation>
    <scope>NUCLEOTIDE SEQUENCE [LARGE SCALE GENOMIC DNA]</scope>
    <source>
        <strain evidence="4 5">FRB97</strain>
    </source>
</reference>
<evidence type="ECO:0000313" key="5">
    <source>
        <dbReference type="Proteomes" id="UP000217182"/>
    </source>
</evidence>
<dbReference type="Pfam" id="PF03544">
    <property type="entry name" value="TonB_C"/>
    <property type="match status" value="1"/>
</dbReference>
<keyword evidence="1" id="KW-1003">Cell membrane</keyword>
<feature type="transmembrane region" description="Helical" evidence="1">
    <location>
        <begin position="20"/>
        <end position="39"/>
    </location>
</feature>
<dbReference type="PROSITE" id="PS52015">
    <property type="entry name" value="TONB_CTD"/>
    <property type="match status" value="1"/>
</dbReference>
<accession>A0A250B4K6</accession>
<feature type="compositionally biased region" description="Low complexity" evidence="2">
    <location>
        <begin position="137"/>
        <end position="147"/>
    </location>
</feature>
<evidence type="ECO:0000256" key="1">
    <source>
        <dbReference type="RuleBase" id="RU362123"/>
    </source>
</evidence>
<dbReference type="GO" id="GO:0030288">
    <property type="term" value="C:outer membrane-bounded periplasmic space"/>
    <property type="evidence" value="ECO:0007669"/>
    <property type="project" value="InterPro"/>
</dbReference>
<dbReference type="PRINTS" id="PR01374">
    <property type="entry name" value="TONBPROTEIN"/>
</dbReference>
<dbReference type="InterPro" id="IPR051045">
    <property type="entry name" value="TonB-dependent_transducer"/>
</dbReference>
<dbReference type="RefSeq" id="WP_095847696.1">
    <property type="nucleotide sequence ID" value="NZ_CP014136.1"/>
</dbReference>
<dbReference type="GO" id="GO:0098797">
    <property type="term" value="C:plasma membrane protein complex"/>
    <property type="evidence" value="ECO:0007669"/>
    <property type="project" value="TreeGrafter"/>
</dbReference>
<keyword evidence="1" id="KW-0812">Transmembrane</keyword>
<feature type="compositionally biased region" description="Basic and acidic residues" evidence="2">
    <location>
        <begin position="110"/>
        <end position="136"/>
    </location>
</feature>
<proteinExistence type="inferred from homology"/>
<dbReference type="PANTHER" id="PTHR33446">
    <property type="entry name" value="PROTEIN TONB-RELATED"/>
    <property type="match status" value="1"/>
</dbReference>
<feature type="compositionally biased region" description="Pro residues" evidence="2">
    <location>
        <begin position="74"/>
        <end position="97"/>
    </location>
</feature>
<dbReference type="GO" id="GO:0055085">
    <property type="term" value="P:transmembrane transport"/>
    <property type="evidence" value="ECO:0007669"/>
    <property type="project" value="InterPro"/>
</dbReference>
<dbReference type="KEGG" id="gqu:AWC35_18155"/>
<keyword evidence="1" id="KW-0997">Cell inner membrane</keyword>
<feature type="region of interest" description="Disordered" evidence="2">
    <location>
        <begin position="68"/>
        <end position="199"/>
    </location>
</feature>
<comment type="function">
    <text evidence="1">Interacts with outer membrane receptor proteins that carry out high-affinity binding and energy dependent uptake into the periplasmic space of specific substrates. It could act to transduce energy from the cytoplasmic membrane to specific energy-requiring processes in the outer membrane, resulting in the release into the periplasm of ligands bound by these outer membrane proteins.</text>
</comment>
<dbReference type="GO" id="GO:0015031">
    <property type="term" value="P:protein transport"/>
    <property type="evidence" value="ECO:0007669"/>
    <property type="project" value="UniProtKB-UniRule"/>
</dbReference>
<evidence type="ECO:0000313" key="4">
    <source>
        <dbReference type="EMBL" id="ATA21114.1"/>
    </source>
</evidence>
<comment type="subcellular location">
    <subcellularLocation>
        <location evidence="1">Cell inner membrane</location>
        <topology evidence="1">Single-pass membrane protein</topology>
        <orientation evidence="1">Periplasmic side</orientation>
    </subcellularLocation>
</comment>
<dbReference type="OrthoDB" id="1628901at2"/>
<feature type="domain" description="TonB C-terminal" evidence="3">
    <location>
        <begin position="179"/>
        <end position="269"/>
    </location>
</feature>
<dbReference type="Gene3D" id="3.30.1150.10">
    <property type="match status" value="1"/>
</dbReference>
<organism evidence="4 5">
    <name type="scientific">Gibbsiella quercinecans</name>
    <dbReference type="NCBI Taxonomy" id="929813"/>
    <lineage>
        <taxon>Bacteria</taxon>
        <taxon>Pseudomonadati</taxon>
        <taxon>Pseudomonadota</taxon>
        <taxon>Gammaproteobacteria</taxon>
        <taxon>Enterobacterales</taxon>
        <taxon>Yersiniaceae</taxon>
        <taxon>Gibbsiella</taxon>
    </lineage>
</organism>
<comment type="similarity">
    <text evidence="1">Belongs to the TonB family.</text>
</comment>
<keyword evidence="1" id="KW-0735">Signal-anchor</keyword>
<evidence type="ECO:0000259" key="3">
    <source>
        <dbReference type="PROSITE" id="PS52015"/>
    </source>
</evidence>
<evidence type="ECO:0000256" key="2">
    <source>
        <dbReference type="SAM" id="MobiDB-lite"/>
    </source>
</evidence>
<dbReference type="GO" id="GO:0015891">
    <property type="term" value="P:siderophore transport"/>
    <property type="evidence" value="ECO:0007669"/>
    <property type="project" value="InterPro"/>
</dbReference>
<name>A0A250B4K6_9GAMM</name>
<dbReference type="EMBL" id="CP014136">
    <property type="protein sequence ID" value="ATA21114.1"/>
    <property type="molecule type" value="Genomic_DNA"/>
</dbReference>